<proteinExistence type="predicted"/>
<feature type="non-terminal residue" evidence="1">
    <location>
        <position position="1"/>
    </location>
</feature>
<comment type="caution">
    <text evidence="1">The sequence shown here is derived from an EMBL/GenBank/DDBJ whole genome shotgun (WGS) entry which is preliminary data.</text>
</comment>
<gene>
    <name evidence="1" type="ORF">S03H2_69063</name>
</gene>
<organism evidence="1">
    <name type="scientific">marine sediment metagenome</name>
    <dbReference type="NCBI Taxonomy" id="412755"/>
    <lineage>
        <taxon>unclassified sequences</taxon>
        <taxon>metagenomes</taxon>
        <taxon>ecological metagenomes</taxon>
    </lineage>
</organism>
<accession>X1JJR5</accession>
<dbReference type="AlphaFoldDB" id="X1JJR5"/>
<reference evidence="1" key="1">
    <citation type="journal article" date="2014" name="Front. Microbiol.">
        <title>High frequency of phylogenetically diverse reductive dehalogenase-homologous genes in deep subseafloor sedimentary metagenomes.</title>
        <authorList>
            <person name="Kawai M."/>
            <person name="Futagami T."/>
            <person name="Toyoda A."/>
            <person name="Takaki Y."/>
            <person name="Nishi S."/>
            <person name="Hori S."/>
            <person name="Arai W."/>
            <person name="Tsubouchi T."/>
            <person name="Morono Y."/>
            <person name="Uchiyama I."/>
            <person name="Ito T."/>
            <person name="Fujiyama A."/>
            <person name="Inagaki F."/>
            <person name="Takami H."/>
        </authorList>
    </citation>
    <scope>NUCLEOTIDE SEQUENCE</scope>
    <source>
        <strain evidence="1">Expedition CK06-06</strain>
    </source>
</reference>
<dbReference type="EMBL" id="BARU01045547">
    <property type="protein sequence ID" value="GAH94332.1"/>
    <property type="molecule type" value="Genomic_DNA"/>
</dbReference>
<evidence type="ECO:0000313" key="1">
    <source>
        <dbReference type="EMBL" id="GAH94332.1"/>
    </source>
</evidence>
<protein>
    <submittedName>
        <fullName evidence="1">Uncharacterized protein</fullName>
    </submittedName>
</protein>
<sequence length="43" mass="5211">RHLRSTTMGNVFRNWLVANNPFDLYSLIIEKTYIIQETRSRKQ</sequence>
<name>X1JJR5_9ZZZZ</name>